<reference evidence="1 3" key="1">
    <citation type="submission" date="2016-10" db="EMBL/GenBank/DDBJ databases">
        <authorList>
            <person name="de Groot N.N."/>
        </authorList>
    </citation>
    <scope>NUCLEOTIDE SEQUENCE [LARGE SCALE GENOMIC DNA]</scope>
    <source>
        <strain evidence="1 3">DSM 22274</strain>
    </source>
</reference>
<proteinExistence type="predicted"/>
<dbReference type="EMBL" id="FNTV01000001">
    <property type="protein sequence ID" value="SEE19047.1"/>
    <property type="molecule type" value="Genomic_DNA"/>
</dbReference>
<organism evidence="1 3">
    <name type="scientific">Arthrobacter alpinus</name>
    <dbReference type="NCBI Taxonomy" id="656366"/>
    <lineage>
        <taxon>Bacteria</taxon>
        <taxon>Bacillati</taxon>
        <taxon>Actinomycetota</taxon>
        <taxon>Actinomycetes</taxon>
        <taxon>Micrococcales</taxon>
        <taxon>Micrococcaceae</taxon>
        <taxon>Arthrobacter</taxon>
    </lineage>
</organism>
<accession>A0A1H5GTM4</accession>
<evidence type="ECO:0000313" key="1">
    <source>
        <dbReference type="EMBL" id="SEE19047.1"/>
    </source>
</evidence>
<name>A0A1H5GTM4_9MICC</name>
<sequence>MTPQPYPGNQQALKDVWWILCHEDGRKYLADLIGGTAADKTLNTTFDRKGSGAALGGKTSLAAEVAWKTDGTIQTLNAIAAKDDASVKAISDTVKTALAEGVVKVDISVASAPAELNK</sequence>
<evidence type="ECO:0000313" key="3">
    <source>
        <dbReference type="Proteomes" id="UP000182725"/>
    </source>
</evidence>
<dbReference type="EMBL" id="FNTV01000001">
    <property type="protein sequence ID" value="SEE27294.1"/>
    <property type="molecule type" value="Genomic_DNA"/>
</dbReference>
<gene>
    <name evidence="1" type="ORF">SAMN04489740_0847</name>
    <name evidence="2" type="ORF">SAMN04489740_1014</name>
</gene>
<evidence type="ECO:0000313" key="2">
    <source>
        <dbReference type="EMBL" id="SEE27294.1"/>
    </source>
</evidence>
<dbReference type="RefSeq" id="WP_074710699.1">
    <property type="nucleotide sequence ID" value="NZ_FNTV01000001.1"/>
</dbReference>
<dbReference type="Proteomes" id="UP000182725">
    <property type="component" value="Unassembled WGS sequence"/>
</dbReference>
<protein>
    <submittedName>
        <fullName evidence="1">Uncharacterized protein</fullName>
    </submittedName>
</protein>
<dbReference type="AlphaFoldDB" id="A0A1H5GTM4"/>